<proteinExistence type="predicted"/>
<reference evidence="1 2" key="1">
    <citation type="submission" date="2008-07" db="EMBL/GenBank/DDBJ databases">
        <authorList>
            <person name="El-Sayed N."/>
            <person name="Caler E."/>
            <person name="Inman J."/>
            <person name="Amedeo P."/>
            <person name="Hass B."/>
            <person name="Wortman J."/>
        </authorList>
    </citation>
    <scope>NUCLEOTIDE SEQUENCE [LARGE SCALE GENOMIC DNA]</scope>
    <source>
        <strain evidence="2">ATCC 50983 / TXsc</strain>
    </source>
</reference>
<keyword evidence="2" id="KW-1185">Reference proteome</keyword>
<evidence type="ECO:0000313" key="2">
    <source>
        <dbReference type="Proteomes" id="UP000007800"/>
    </source>
</evidence>
<dbReference type="AlphaFoldDB" id="C5KCA8"/>
<protein>
    <submittedName>
        <fullName evidence="1">Uncharacterized protein</fullName>
    </submittedName>
</protein>
<sequence length="163" mass="18225">MGEATLPLANQLELTFEEWSKDPLIQKLLAVSEVKIVADKLAGLRGSPEAENQEQFEILCKQATKAVTAALEEFFKVQKDPRDCADYHSEVWVSFMRYFEVEDIDFVEEMCVEGAPAGINIEIPLSNGLHPIAKSKASTRIYRSNNGDLNYDAGMPHSEVMSQ</sequence>
<dbReference type="EMBL" id="GG671975">
    <property type="protein sequence ID" value="EER17921.1"/>
    <property type="molecule type" value="Genomic_DNA"/>
</dbReference>
<dbReference type="InParanoid" id="C5KCA8"/>
<dbReference type="GeneID" id="9063182"/>
<name>C5KCA8_PERM5</name>
<gene>
    <name evidence="1" type="ORF">Pmar_PMAR027637</name>
</gene>
<organism evidence="2">
    <name type="scientific">Perkinsus marinus (strain ATCC 50983 / TXsc)</name>
    <dbReference type="NCBI Taxonomy" id="423536"/>
    <lineage>
        <taxon>Eukaryota</taxon>
        <taxon>Sar</taxon>
        <taxon>Alveolata</taxon>
        <taxon>Perkinsozoa</taxon>
        <taxon>Perkinsea</taxon>
        <taxon>Perkinsida</taxon>
        <taxon>Perkinsidae</taxon>
        <taxon>Perkinsus</taxon>
    </lineage>
</organism>
<accession>C5KCA8</accession>
<dbReference type="Proteomes" id="UP000007800">
    <property type="component" value="Unassembled WGS sequence"/>
</dbReference>
<dbReference type="RefSeq" id="XP_002786125.1">
    <property type="nucleotide sequence ID" value="XM_002786079.1"/>
</dbReference>
<evidence type="ECO:0000313" key="1">
    <source>
        <dbReference type="EMBL" id="EER17921.1"/>
    </source>
</evidence>